<keyword evidence="6 7" id="KW-0472">Membrane</keyword>
<evidence type="ECO:0000313" key="10">
    <source>
        <dbReference type="Proteomes" id="UP000549971"/>
    </source>
</evidence>
<evidence type="ECO:0000313" key="9">
    <source>
        <dbReference type="EMBL" id="MBB5836211.1"/>
    </source>
</evidence>
<keyword evidence="4 7" id="KW-0812">Transmembrane</keyword>
<evidence type="ECO:0000256" key="5">
    <source>
        <dbReference type="ARBA" id="ARBA00022989"/>
    </source>
</evidence>
<evidence type="ECO:0000256" key="6">
    <source>
        <dbReference type="ARBA" id="ARBA00023136"/>
    </source>
</evidence>
<dbReference type="CDD" id="cd17321">
    <property type="entry name" value="MFS_MMR_MDR_like"/>
    <property type="match status" value="1"/>
</dbReference>
<feature type="transmembrane region" description="Helical" evidence="7">
    <location>
        <begin position="78"/>
        <end position="99"/>
    </location>
</feature>
<feature type="transmembrane region" description="Helical" evidence="7">
    <location>
        <begin position="354"/>
        <end position="381"/>
    </location>
</feature>
<feature type="transmembrane region" description="Helical" evidence="7">
    <location>
        <begin position="266"/>
        <end position="286"/>
    </location>
</feature>
<dbReference type="GO" id="GO:0022857">
    <property type="term" value="F:transmembrane transporter activity"/>
    <property type="evidence" value="ECO:0007669"/>
    <property type="project" value="InterPro"/>
</dbReference>
<dbReference type="EMBL" id="JACHMY010000001">
    <property type="protein sequence ID" value="MBB5836211.1"/>
    <property type="molecule type" value="Genomic_DNA"/>
</dbReference>
<keyword evidence="10" id="KW-1185">Reference proteome</keyword>
<feature type="transmembrane region" description="Helical" evidence="7">
    <location>
        <begin position="402"/>
        <end position="419"/>
    </location>
</feature>
<dbReference type="PANTHER" id="PTHR42718:SF46">
    <property type="entry name" value="BLR6921 PROTEIN"/>
    <property type="match status" value="1"/>
</dbReference>
<evidence type="ECO:0000256" key="4">
    <source>
        <dbReference type="ARBA" id="ARBA00022692"/>
    </source>
</evidence>
<feature type="transmembrane region" description="Helical" evidence="7">
    <location>
        <begin position="226"/>
        <end position="246"/>
    </location>
</feature>
<dbReference type="GO" id="GO:0005886">
    <property type="term" value="C:plasma membrane"/>
    <property type="evidence" value="ECO:0007669"/>
    <property type="project" value="UniProtKB-SubCell"/>
</dbReference>
<name>A0A7W9J5W0_9ACTN</name>
<comment type="subcellular location">
    <subcellularLocation>
        <location evidence="1">Cell membrane</location>
        <topology evidence="1">Multi-pass membrane protein</topology>
    </subcellularLocation>
</comment>
<evidence type="ECO:0000256" key="2">
    <source>
        <dbReference type="ARBA" id="ARBA00022448"/>
    </source>
</evidence>
<proteinExistence type="predicted"/>
<evidence type="ECO:0000259" key="8">
    <source>
        <dbReference type="PROSITE" id="PS50850"/>
    </source>
</evidence>
<comment type="caution">
    <text evidence="9">The sequence shown here is derived from an EMBL/GenBank/DDBJ whole genome shotgun (WGS) entry which is preliminary data.</text>
</comment>
<feature type="transmembrane region" description="Helical" evidence="7">
    <location>
        <begin position="48"/>
        <end position="66"/>
    </location>
</feature>
<dbReference type="InterPro" id="IPR020846">
    <property type="entry name" value="MFS_dom"/>
</dbReference>
<feature type="transmembrane region" description="Helical" evidence="7">
    <location>
        <begin position="330"/>
        <end position="348"/>
    </location>
</feature>
<evidence type="ECO:0000256" key="7">
    <source>
        <dbReference type="SAM" id="Phobius"/>
    </source>
</evidence>
<feature type="transmembrane region" description="Helical" evidence="7">
    <location>
        <begin position="165"/>
        <end position="187"/>
    </location>
</feature>
<feature type="transmembrane region" description="Helical" evidence="7">
    <location>
        <begin position="298"/>
        <end position="323"/>
    </location>
</feature>
<feature type="transmembrane region" description="Helical" evidence="7">
    <location>
        <begin position="111"/>
        <end position="131"/>
    </location>
</feature>
<dbReference type="SUPFAM" id="SSF103473">
    <property type="entry name" value="MFS general substrate transporter"/>
    <property type="match status" value="2"/>
</dbReference>
<dbReference type="InterPro" id="IPR036259">
    <property type="entry name" value="MFS_trans_sf"/>
</dbReference>
<sequence>MQAGLRIPRGVAMLALAGSMCVVLLDSSMVNLAGRSIRDGLGLSAGELTGVVNAYLVAFAGLLLLGGRLADVLGGRKVFLTGMALYVAASVVCALAVNAPMLIAGRIGQGAGAAIVIPSALAIVLALYTTAAERTRALGTWGAVAGLGSLLGVSVGGLLTDAVGWQSVFWTPVPLGVITGIVVWRSVPSIGGRPGRFDALGAITITVAISALALGMIAASEVGWDSPVAVIGIVAGLAFLAAFVVVEHRSAHPLVPLGVFRRKPVATAGTVTLLLGATLSSLFFFLPLYQQDELGMSALAAGMAQIPIAVSIIIASGLAPLLAQRVGVPNALRIALIVELAGILWLTANPATGLSVHLVGSFLLIGTGLGLGLVNATAMAVRDSADGEAGLLSGLVNATQQLGGAIGLAALAGIAIGAGGEHGDVAFTTAFLGASALLVIAFATTLLTKPDRATA</sequence>
<dbReference type="PROSITE" id="PS50850">
    <property type="entry name" value="MFS"/>
    <property type="match status" value="1"/>
</dbReference>
<dbReference type="Gene3D" id="1.20.1720.10">
    <property type="entry name" value="Multidrug resistance protein D"/>
    <property type="match status" value="1"/>
</dbReference>
<protein>
    <submittedName>
        <fullName evidence="9">EmrB/QacA subfamily drug resistance transporter</fullName>
    </submittedName>
</protein>
<keyword evidence="5 7" id="KW-1133">Transmembrane helix</keyword>
<dbReference type="AlphaFoldDB" id="A0A7W9J5W0"/>
<accession>A0A7W9J5W0</accession>
<feature type="domain" description="Major facilitator superfamily (MFS) profile" evidence="8">
    <location>
        <begin position="12"/>
        <end position="453"/>
    </location>
</feature>
<dbReference type="Pfam" id="PF07690">
    <property type="entry name" value="MFS_1"/>
    <property type="match status" value="2"/>
</dbReference>
<dbReference type="Gene3D" id="1.20.1250.20">
    <property type="entry name" value="MFS general substrate transporter like domains"/>
    <property type="match status" value="1"/>
</dbReference>
<reference evidence="9 10" key="1">
    <citation type="submission" date="2020-08" db="EMBL/GenBank/DDBJ databases">
        <title>Sequencing the genomes of 1000 actinobacteria strains.</title>
        <authorList>
            <person name="Klenk H.-P."/>
        </authorList>
    </citation>
    <scope>NUCLEOTIDE SEQUENCE [LARGE SCALE GENOMIC DNA]</scope>
    <source>
        <strain evidence="9 10">DSM 28967</strain>
    </source>
</reference>
<gene>
    <name evidence="9" type="ORF">HDA39_002945</name>
</gene>
<feature type="transmembrane region" description="Helical" evidence="7">
    <location>
        <begin position="199"/>
        <end position="220"/>
    </location>
</feature>
<dbReference type="InterPro" id="IPR011701">
    <property type="entry name" value="MFS"/>
</dbReference>
<evidence type="ECO:0000256" key="1">
    <source>
        <dbReference type="ARBA" id="ARBA00004651"/>
    </source>
</evidence>
<feature type="transmembrane region" description="Helical" evidence="7">
    <location>
        <begin position="425"/>
        <end position="447"/>
    </location>
</feature>
<dbReference type="PANTHER" id="PTHR42718">
    <property type="entry name" value="MAJOR FACILITATOR SUPERFAMILY MULTIDRUG TRANSPORTER MFSC"/>
    <property type="match status" value="1"/>
</dbReference>
<feature type="transmembrane region" description="Helical" evidence="7">
    <location>
        <begin position="138"/>
        <end position="159"/>
    </location>
</feature>
<organism evidence="9 10">
    <name type="scientific">Kribbella italica</name>
    <dbReference type="NCBI Taxonomy" id="1540520"/>
    <lineage>
        <taxon>Bacteria</taxon>
        <taxon>Bacillati</taxon>
        <taxon>Actinomycetota</taxon>
        <taxon>Actinomycetes</taxon>
        <taxon>Propionibacteriales</taxon>
        <taxon>Kribbellaceae</taxon>
        <taxon>Kribbella</taxon>
    </lineage>
</organism>
<dbReference type="Proteomes" id="UP000549971">
    <property type="component" value="Unassembled WGS sequence"/>
</dbReference>
<keyword evidence="2" id="KW-0813">Transport</keyword>
<keyword evidence="3" id="KW-1003">Cell membrane</keyword>
<evidence type="ECO:0000256" key="3">
    <source>
        <dbReference type="ARBA" id="ARBA00022475"/>
    </source>
</evidence>